<reference evidence="1 2" key="1">
    <citation type="journal article" date="2020" name="Nat. Food">
        <title>A phased Vanilla planifolia genome enables genetic improvement of flavour and production.</title>
        <authorList>
            <person name="Hasing T."/>
            <person name="Tang H."/>
            <person name="Brym M."/>
            <person name="Khazi F."/>
            <person name="Huang T."/>
            <person name="Chambers A.H."/>
        </authorList>
    </citation>
    <scope>NUCLEOTIDE SEQUENCE [LARGE SCALE GENOMIC DNA]</scope>
    <source>
        <tissue evidence="1">Leaf</tissue>
    </source>
</reference>
<name>A0A835U7C2_VANPL</name>
<evidence type="ECO:0000313" key="2">
    <source>
        <dbReference type="Proteomes" id="UP000636800"/>
    </source>
</evidence>
<protein>
    <submittedName>
        <fullName evidence="1">Uncharacterized protein</fullName>
    </submittedName>
</protein>
<organism evidence="1 2">
    <name type="scientific">Vanilla planifolia</name>
    <name type="common">Vanilla</name>
    <dbReference type="NCBI Taxonomy" id="51239"/>
    <lineage>
        <taxon>Eukaryota</taxon>
        <taxon>Viridiplantae</taxon>
        <taxon>Streptophyta</taxon>
        <taxon>Embryophyta</taxon>
        <taxon>Tracheophyta</taxon>
        <taxon>Spermatophyta</taxon>
        <taxon>Magnoliopsida</taxon>
        <taxon>Liliopsida</taxon>
        <taxon>Asparagales</taxon>
        <taxon>Orchidaceae</taxon>
        <taxon>Vanilloideae</taxon>
        <taxon>Vanilleae</taxon>
        <taxon>Vanilla</taxon>
    </lineage>
</organism>
<dbReference type="AlphaFoldDB" id="A0A835U7C2"/>
<comment type="caution">
    <text evidence="1">The sequence shown here is derived from an EMBL/GenBank/DDBJ whole genome shotgun (WGS) entry which is preliminary data.</text>
</comment>
<evidence type="ECO:0000313" key="1">
    <source>
        <dbReference type="EMBL" id="KAG0451102.1"/>
    </source>
</evidence>
<gene>
    <name evidence="1" type="ORF">HPP92_026591</name>
</gene>
<sequence length="107" mass="12006">MHTKEISKTMIGLELINQRSKHVLKEEALNHAVGDRITPSQHAFGDETKAIAKDEEPPYSNMADGGWEAEAGVDYKRKYDITGCMDVNPDEHDEEGDFAKRIGLIYS</sequence>
<dbReference type="OrthoDB" id="10254455at2759"/>
<dbReference type="EMBL" id="JADCNL010000076">
    <property type="protein sequence ID" value="KAG0451102.1"/>
    <property type="molecule type" value="Genomic_DNA"/>
</dbReference>
<dbReference type="Proteomes" id="UP000636800">
    <property type="component" value="Unassembled WGS sequence"/>
</dbReference>
<accession>A0A835U7C2</accession>
<keyword evidence="2" id="KW-1185">Reference proteome</keyword>
<proteinExistence type="predicted"/>